<dbReference type="Pfam" id="PF03184">
    <property type="entry name" value="DDE_1"/>
    <property type="match status" value="1"/>
</dbReference>
<protein>
    <recommendedName>
        <fullName evidence="3">DDE-1 domain-containing protein</fullName>
    </recommendedName>
</protein>
<dbReference type="Proteomes" id="UP000275078">
    <property type="component" value="Unassembled WGS sequence"/>
</dbReference>
<evidence type="ECO:0000259" key="3">
    <source>
        <dbReference type="Pfam" id="PF03184"/>
    </source>
</evidence>
<evidence type="ECO:0000313" key="4">
    <source>
        <dbReference type="EMBL" id="RPA72791.1"/>
    </source>
</evidence>
<proteinExistence type="predicted"/>
<feature type="coiled-coil region" evidence="1">
    <location>
        <begin position="41"/>
        <end position="68"/>
    </location>
</feature>
<dbReference type="GO" id="GO:0003676">
    <property type="term" value="F:nucleic acid binding"/>
    <property type="evidence" value="ECO:0007669"/>
    <property type="project" value="InterPro"/>
</dbReference>
<feature type="region of interest" description="Disordered" evidence="2">
    <location>
        <begin position="78"/>
        <end position="126"/>
    </location>
</feature>
<dbReference type="STRING" id="1160509.A0A3N4HKY8"/>
<gene>
    <name evidence="4" type="ORF">BJ508DRAFT_381373</name>
</gene>
<evidence type="ECO:0000256" key="1">
    <source>
        <dbReference type="SAM" id="Coils"/>
    </source>
</evidence>
<sequence length="813" mass="93994">MDRYVIHGITRSQLDQQRREWLEEWRETKEEDAEMRMRLKNLREQQRKEALRARVQRYRQRVKQRRLQEEIKAAPVVPWTNRPPSAEHLDPGLHQDTSQSRHGDKEFTEVTKSVEKEKGRMSSSSATYNNKDVWVPPQVLDTSHVCDYSAEGPIYIPDSDEEQAQVDVDIQPTHFTSTATEEAEEEGIYSPLPESAEQDADIMRAKLADATRPWRRLLNGTRPFGRKKKPCGRKKIHAFQQAERFNWFHGLLWEQIHGAMVQSKWKPAVAKQLLMQWNHTTFQYLHHWVISRWMDRVDGVRQPRWSAKTEEKVREGRPLYQNNRAGILDQKPEVKRMIVDQLIAIRKTGCRITVVGVQAIVIAYVNTYAPDLFATGWRVSDAWTRNFLRNTLGWTIRRGTTAAQKLPEDWHRDAIRTCCRMAYLIRVHNIPSCYVLNMDETGVLVQPGGNQTYHETGAHEVPITGAEDKRQFTLLCTIAMSGYLLPFAALWKGTTAQSLPKAVDQFLNLALQQGHRFFLAGEKHWSTVFTMMMWVLDIVLPYRKSIIARCPQYSHTPMILYIDVYWCHRCDEFLDWLETYQETRGCFIVLFVPANTTSVCQPCDVGLQRPVKHELRRQHMRMATMETAEQLRKGISPENIRLDVSLPHLRNQTPQWLYNTYNIVSSTNAVSNAWKRSCKTGIFDLSYETLTSPQIWDYIRQTLPLEDPDFYRVLFQDRSLSTIRPVLDGKKVIVEDLEPGGSFYEEDGTELETGELVYLMNGDTEKVASKSPVGVSQTGSFYYSAPEEDTDYGHVDGAGGVSLGKMNIDFVLD</sequence>
<name>A0A3N4HKY8_ASCIM</name>
<dbReference type="InterPro" id="IPR004875">
    <property type="entry name" value="DDE_SF_endonuclease_dom"/>
</dbReference>
<dbReference type="AlphaFoldDB" id="A0A3N4HKY8"/>
<evidence type="ECO:0000256" key="2">
    <source>
        <dbReference type="SAM" id="MobiDB-lite"/>
    </source>
</evidence>
<organism evidence="4 5">
    <name type="scientific">Ascobolus immersus RN42</name>
    <dbReference type="NCBI Taxonomy" id="1160509"/>
    <lineage>
        <taxon>Eukaryota</taxon>
        <taxon>Fungi</taxon>
        <taxon>Dikarya</taxon>
        <taxon>Ascomycota</taxon>
        <taxon>Pezizomycotina</taxon>
        <taxon>Pezizomycetes</taxon>
        <taxon>Pezizales</taxon>
        <taxon>Ascobolaceae</taxon>
        <taxon>Ascobolus</taxon>
    </lineage>
</organism>
<feature type="domain" description="DDE-1" evidence="3">
    <location>
        <begin position="521"/>
        <end position="675"/>
    </location>
</feature>
<dbReference type="OrthoDB" id="5423775at2759"/>
<accession>A0A3N4HKY8</accession>
<evidence type="ECO:0000313" key="5">
    <source>
        <dbReference type="Proteomes" id="UP000275078"/>
    </source>
</evidence>
<feature type="compositionally biased region" description="Basic and acidic residues" evidence="2">
    <location>
        <begin position="85"/>
        <end position="120"/>
    </location>
</feature>
<dbReference type="EMBL" id="ML119846">
    <property type="protein sequence ID" value="RPA72791.1"/>
    <property type="molecule type" value="Genomic_DNA"/>
</dbReference>
<keyword evidence="1" id="KW-0175">Coiled coil</keyword>
<reference evidence="4 5" key="1">
    <citation type="journal article" date="2018" name="Nat. Ecol. Evol.">
        <title>Pezizomycetes genomes reveal the molecular basis of ectomycorrhizal truffle lifestyle.</title>
        <authorList>
            <person name="Murat C."/>
            <person name="Payen T."/>
            <person name="Noel B."/>
            <person name="Kuo A."/>
            <person name="Morin E."/>
            <person name="Chen J."/>
            <person name="Kohler A."/>
            <person name="Krizsan K."/>
            <person name="Balestrini R."/>
            <person name="Da Silva C."/>
            <person name="Montanini B."/>
            <person name="Hainaut M."/>
            <person name="Levati E."/>
            <person name="Barry K.W."/>
            <person name="Belfiori B."/>
            <person name="Cichocki N."/>
            <person name="Clum A."/>
            <person name="Dockter R.B."/>
            <person name="Fauchery L."/>
            <person name="Guy J."/>
            <person name="Iotti M."/>
            <person name="Le Tacon F."/>
            <person name="Lindquist E.A."/>
            <person name="Lipzen A."/>
            <person name="Malagnac F."/>
            <person name="Mello A."/>
            <person name="Molinier V."/>
            <person name="Miyauchi S."/>
            <person name="Poulain J."/>
            <person name="Riccioni C."/>
            <person name="Rubini A."/>
            <person name="Sitrit Y."/>
            <person name="Splivallo R."/>
            <person name="Traeger S."/>
            <person name="Wang M."/>
            <person name="Zifcakova L."/>
            <person name="Wipf D."/>
            <person name="Zambonelli A."/>
            <person name="Paolocci F."/>
            <person name="Nowrousian M."/>
            <person name="Ottonello S."/>
            <person name="Baldrian P."/>
            <person name="Spatafora J.W."/>
            <person name="Henrissat B."/>
            <person name="Nagy L.G."/>
            <person name="Aury J.M."/>
            <person name="Wincker P."/>
            <person name="Grigoriev I.V."/>
            <person name="Bonfante P."/>
            <person name="Martin F.M."/>
        </authorList>
    </citation>
    <scope>NUCLEOTIDE SEQUENCE [LARGE SCALE GENOMIC DNA]</scope>
    <source>
        <strain evidence="4 5">RN42</strain>
    </source>
</reference>
<keyword evidence="5" id="KW-1185">Reference proteome</keyword>